<dbReference type="GO" id="GO:0000028">
    <property type="term" value="P:ribosomal small subunit assembly"/>
    <property type="evidence" value="ECO:0007669"/>
    <property type="project" value="TreeGrafter"/>
</dbReference>
<comment type="similarity">
    <text evidence="1">Belongs to the eukaryotic ribosomal protein eS19 family.</text>
</comment>
<dbReference type="SUPFAM" id="SSF46785">
    <property type="entry name" value="Winged helix' DNA-binding domain"/>
    <property type="match status" value="1"/>
</dbReference>
<gene>
    <name evidence="5" type="ORF">Agub_g7571</name>
</gene>
<protein>
    <recommendedName>
        <fullName evidence="4">Small ribosomal subunit protein eS19</fullName>
    </recommendedName>
</protein>
<evidence type="ECO:0000256" key="3">
    <source>
        <dbReference type="ARBA" id="ARBA00023274"/>
    </source>
</evidence>
<dbReference type="InterPro" id="IPR036388">
    <property type="entry name" value="WH-like_DNA-bd_sf"/>
</dbReference>
<dbReference type="Gene3D" id="1.10.10.10">
    <property type="entry name" value="Winged helix-like DNA-binding domain superfamily/Winged helix DNA-binding domain"/>
    <property type="match status" value="1"/>
</dbReference>
<sequence>LFRKRRLRVQFDTSSQPAAMATYKPKSVKDVPAEDFIEAYAKHLKANDKIQLPSWVDVVKTGSFKELAPYDPDWYYVRAASVARKLYIRQGMGVGLFRIQYGGRNKLRGSRPELQAKGSGGLVRHILKQLEECGLVEKLEKGRRLTANGQRDMDQIAGRITVNLQAFF</sequence>
<dbReference type="GO" id="GO:0006412">
    <property type="term" value="P:translation"/>
    <property type="evidence" value="ECO:0007669"/>
    <property type="project" value="InterPro"/>
</dbReference>
<dbReference type="AlphaFoldDB" id="A0AAD3HMJ2"/>
<feature type="non-terminal residue" evidence="5">
    <location>
        <position position="168"/>
    </location>
</feature>
<keyword evidence="3" id="KW-0687">Ribonucleoprotein</keyword>
<dbReference type="Pfam" id="PF01090">
    <property type="entry name" value="Ribosomal_S19e"/>
    <property type="match status" value="1"/>
</dbReference>
<name>A0AAD3HMJ2_9CHLO</name>
<dbReference type="PANTHER" id="PTHR11710:SF0">
    <property type="entry name" value="40S RIBOSOMAL PROTEIN S19"/>
    <property type="match status" value="1"/>
</dbReference>
<dbReference type="InterPro" id="IPR036390">
    <property type="entry name" value="WH_DNA-bd_sf"/>
</dbReference>
<proteinExistence type="inferred from homology"/>
<dbReference type="FunFam" id="1.10.10.10:FF:000449">
    <property type="entry name" value="30S ribosomal protein S19e"/>
    <property type="match status" value="1"/>
</dbReference>
<dbReference type="GO" id="GO:0003723">
    <property type="term" value="F:RNA binding"/>
    <property type="evidence" value="ECO:0007669"/>
    <property type="project" value="TreeGrafter"/>
</dbReference>
<dbReference type="GO" id="GO:0003735">
    <property type="term" value="F:structural constituent of ribosome"/>
    <property type="evidence" value="ECO:0007669"/>
    <property type="project" value="InterPro"/>
</dbReference>
<evidence type="ECO:0000256" key="1">
    <source>
        <dbReference type="ARBA" id="ARBA00010014"/>
    </source>
</evidence>
<evidence type="ECO:0000256" key="2">
    <source>
        <dbReference type="ARBA" id="ARBA00022980"/>
    </source>
</evidence>
<keyword evidence="2" id="KW-0689">Ribosomal protein</keyword>
<evidence type="ECO:0000313" key="6">
    <source>
        <dbReference type="Proteomes" id="UP001054857"/>
    </source>
</evidence>
<comment type="caution">
    <text evidence="5">The sequence shown here is derived from an EMBL/GenBank/DDBJ whole genome shotgun (WGS) entry which is preliminary data.</text>
</comment>
<dbReference type="PANTHER" id="PTHR11710">
    <property type="entry name" value="40S RIBOSOMAL PROTEIN S19"/>
    <property type="match status" value="1"/>
</dbReference>
<evidence type="ECO:0000256" key="4">
    <source>
        <dbReference type="ARBA" id="ARBA00035143"/>
    </source>
</evidence>
<keyword evidence="6" id="KW-1185">Reference proteome</keyword>
<dbReference type="EMBL" id="BMAR01000011">
    <property type="protein sequence ID" value="GFR46086.1"/>
    <property type="molecule type" value="Genomic_DNA"/>
</dbReference>
<dbReference type="GO" id="GO:0022627">
    <property type="term" value="C:cytosolic small ribosomal subunit"/>
    <property type="evidence" value="ECO:0007669"/>
    <property type="project" value="TreeGrafter"/>
</dbReference>
<accession>A0AAD3HMJ2</accession>
<dbReference type="InterPro" id="IPR001266">
    <property type="entry name" value="Ribosomal_eS19"/>
</dbReference>
<evidence type="ECO:0000313" key="5">
    <source>
        <dbReference type="EMBL" id="GFR46086.1"/>
    </source>
</evidence>
<reference evidence="5 6" key="1">
    <citation type="journal article" date="2021" name="Sci. Rep.">
        <title>Genome sequencing of the multicellular alga Astrephomene provides insights into convergent evolution of germ-soma differentiation.</title>
        <authorList>
            <person name="Yamashita S."/>
            <person name="Yamamoto K."/>
            <person name="Matsuzaki R."/>
            <person name="Suzuki S."/>
            <person name="Yamaguchi H."/>
            <person name="Hirooka S."/>
            <person name="Minakuchi Y."/>
            <person name="Miyagishima S."/>
            <person name="Kawachi M."/>
            <person name="Toyoda A."/>
            <person name="Nozaki H."/>
        </authorList>
    </citation>
    <scope>NUCLEOTIDE SEQUENCE [LARGE SCALE GENOMIC DNA]</scope>
    <source>
        <strain evidence="5 6">NIES-4017</strain>
    </source>
</reference>
<organism evidence="5 6">
    <name type="scientific">Astrephomene gubernaculifera</name>
    <dbReference type="NCBI Taxonomy" id="47775"/>
    <lineage>
        <taxon>Eukaryota</taxon>
        <taxon>Viridiplantae</taxon>
        <taxon>Chlorophyta</taxon>
        <taxon>core chlorophytes</taxon>
        <taxon>Chlorophyceae</taxon>
        <taxon>CS clade</taxon>
        <taxon>Chlamydomonadales</taxon>
        <taxon>Astrephomenaceae</taxon>
        <taxon>Astrephomene</taxon>
    </lineage>
</organism>
<dbReference type="SMART" id="SM01413">
    <property type="entry name" value="Ribosomal_S19e"/>
    <property type="match status" value="1"/>
</dbReference>
<dbReference type="Proteomes" id="UP001054857">
    <property type="component" value="Unassembled WGS sequence"/>
</dbReference>